<dbReference type="AlphaFoldDB" id="A0A7L5BZT3"/>
<gene>
    <name evidence="2" type="ORF">G5B40_07835</name>
</gene>
<dbReference type="RefSeq" id="WP_165097205.1">
    <property type="nucleotide sequence ID" value="NZ_CP049056.1"/>
</dbReference>
<protein>
    <submittedName>
        <fullName evidence="2">Rhodanese-like domain-containing protein</fullName>
    </submittedName>
</protein>
<dbReference type="SUPFAM" id="SSF52821">
    <property type="entry name" value="Rhodanese/Cell cycle control phosphatase"/>
    <property type="match status" value="1"/>
</dbReference>
<dbReference type="Proteomes" id="UP000503336">
    <property type="component" value="Chromosome"/>
</dbReference>
<dbReference type="Pfam" id="PF00581">
    <property type="entry name" value="Rhodanese"/>
    <property type="match status" value="1"/>
</dbReference>
<dbReference type="PANTHER" id="PTHR44086:SF10">
    <property type="entry name" value="THIOSULFATE SULFURTRANSFERASE_RHODANESE-LIKE DOMAIN-CONTAINING PROTEIN 3"/>
    <property type="match status" value="1"/>
</dbReference>
<reference evidence="2 3" key="1">
    <citation type="submission" date="2020-02" db="EMBL/GenBank/DDBJ databases">
        <title>complete genome sequence of Rhodobacteraceae bacterium.</title>
        <authorList>
            <person name="Park J."/>
            <person name="Kim Y.-S."/>
            <person name="Kim K.-H."/>
        </authorList>
    </citation>
    <scope>NUCLEOTIDE SEQUENCE [LARGE SCALE GENOMIC DNA]</scope>
    <source>
        <strain evidence="2 3">RR4-56</strain>
    </source>
</reference>
<sequence length="120" mass="12781">MADSDLEDWSPEEVKAALDRGEIVLIDVRTPQEFLLERIEGALLAPMADFTATSLPTQTDKRIVLHCGSGVRSKKVGDSCIAAGVAPMAHMAGGFAAWKARKLPYIGTDMATGAPKKVTP</sequence>
<dbReference type="EMBL" id="CP049056">
    <property type="protein sequence ID" value="QIE55374.1"/>
    <property type="molecule type" value="Genomic_DNA"/>
</dbReference>
<dbReference type="GO" id="GO:0004792">
    <property type="term" value="F:thiosulfate-cyanide sulfurtransferase activity"/>
    <property type="evidence" value="ECO:0007669"/>
    <property type="project" value="TreeGrafter"/>
</dbReference>
<organism evidence="2 3">
    <name type="scientific">Pikeienuella piscinae</name>
    <dbReference type="NCBI Taxonomy" id="2748098"/>
    <lineage>
        <taxon>Bacteria</taxon>
        <taxon>Pseudomonadati</taxon>
        <taxon>Pseudomonadota</taxon>
        <taxon>Alphaproteobacteria</taxon>
        <taxon>Rhodobacterales</taxon>
        <taxon>Paracoccaceae</taxon>
        <taxon>Pikeienuella</taxon>
    </lineage>
</organism>
<dbReference type="Gene3D" id="3.40.250.10">
    <property type="entry name" value="Rhodanese-like domain"/>
    <property type="match status" value="1"/>
</dbReference>
<dbReference type="KEGG" id="hdh:G5B40_07835"/>
<dbReference type="PROSITE" id="PS50206">
    <property type="entry name" value="RHODANESE_3"/>
    <property type="match status" value="1"/>
</dbReference>
<accession>A0A7L5BZT3</accession>
<dbReference type="PANTHER" id="PTHR44086">
    <property type="entry name" value="THIOSULFATE SULFURTRANSFERASE RDL2, MITOCHONDRIAL-RELATED"/>
    <property type="match status" value="1"/>
</dbReference>
<dbReference type="InterPro" id="IPR036873">
    <property type="entry name" value="Rhodanese-like_dom_sf"/>
</dbReference>
<keyword evidence="3" id="KW-1185">Reference proteome</keyword>
<evidence type="ECO:0000259" key="1">
    <source>
        <dbReference type="PROSITE" id="PS50206"/>
    </source>
</evidence>
<feature type="domain" description="Rhodanese" evidence="1">
    <location>
        <begin position="19"/>
        <end position="107"/>
    </location>
</feature>
<dbReference type="InterPro" id="IPR001763">
    <property type="entry name" value="Rhodanese-like_dom"/>
</dbReference>
<evidence type="ECO:0000313" key="2">
    <source>
        <dbReference type="EMBL" id="QIE55374.1"/>
    </source>
</evidence>
<evidence type="ECO:0000313" key="3">
    <source>
        <dbReference type="Proteomes" id="UP000503336"/>
    </source>
</evidence>
<dbReference type="SMART" id="SM00450">
    <property type="entry name" value="RHOD"/>
    <property type="match status" value="1"/>
</dbReference>
<proteinExistence type="predicted"/>
<dbReference type="CDD" id="cd00158">
    <property type="entry name" value="RHOD"/>
    <property type="match status" value="1"/>
</dbReference>
<name>A0A7L5BZT3_9RHOB</name>